<name>A0AA39XSJ5_9PEZI</name>
<feature type="compositionally biased region" description="Polar residues" evidence="1">
    <location>
        <begin position="36"/>
        <end position="51"/>
    </location>
</feature>
<accession>A0AA39XSJ5</accession>
<dbReference type="EMBL" id="JAULSV010000007">
    <property type="protein sequence ID" value="KAK0639448.1"/>
    <property type="molecule type" value="Genomic_DNA"/>
</dbReference>
<evidence type="ECO:0000313" key="3">
    <source>
        <dbReference type="Proteomes" id="UP001174936"/>
    </source>
</evidence>
<dbReference type="Proteomes" id="UP001174936">
    <property type="component" value="Unassembled WGS sequence"/>
</dbReference>
<protein>
    <submittedName>
        <fullName evidence="2">Uncharacterized protein</fullName>
    </submittedName>
</protein>
<proteinExistence type="predicted"/>
<gene>
    <name evidence="2" type="ORF">B0T16DRAFT_423213</name>
</gene>
<keyword evidence="3" id="KW-1185">Reference proteome</keyword>
<evidence type="ECO:0000313" key="2">
    <source>
        <dbReference type="EMBL" id="KAK0639448.1"/>
    </source>
</evidence>
<comment type="caution">
    <text evidence="2">The sequence shown here is derived from an EMBL/GenBank/DDBJ whole genome shotgun (WGS) entry which is preliminary data.</text>
</comment>
<sequence length="84" mass="9123">MGSSGQKSSGSPSNKATRAKKPISSSSLPAWAQEALAQQDTRAQPWKTQYGQERDDPDFHKEKDTCLFYDGKNQVCLGEGSMAA</sequence>
<evidence type="ECO:0000256" key="1">
    <source>
        <dbReference type="SAM" id="MobiDB-lite"/>
    </source>
</evidence>
<organism evidence="2 3">
    <name type="scientific">Cercophora newfieldiana</name>
    <dbReference type="NCBI Taxonomy" id="92897"/>
    <lineage>
        <taxon>Eukaryota</taxon>
        <taxon>Fungi</taxon>
        <taxon>Dikarya</taxon>
        <taxon>Ascomycota</taxon>
        <taxon>Pezizomycotina</taxon>
        <taxon>Sordariomycetes</taxon>
        <taxon>Sordariomycetidae</taxon>
        <taxon>Sordariales</taxon>
        <taxon>Lasiosphaeriaceae</taxon>
        <taxon>Cercophora</taxon>
    </lineage>
</organism>
<dbReference type="AlphaFoldDB" id="A0AA39XSJ5"/>
<feature type="region of interest" description="Disordered" evidence="1">
    <location>
        <begin position="1"/>
        <end position="59"/>
    </location>
</feature>
<reference evidence="2" key="1">
    <citation type="submission" date="2023-06" db="EMBL/GenBank/DDBJ databases">
        <title>Genome-scale phylogeny and comparative genomics of the fungal order Sordariales.</title>
        <authorList>
            <consortium name="Lawrence Berkeley National Laboratory"/>
            <person name="Hensen N."/>
            <person name="Bonometti L."/>
            <person name="Westerberg I."/>
            <person name="Brannstrom I.O."/>
            <person name="Guillou S."/>
            <person name="Cros-Aarteil S."/>
            <person name="Calhoun S."/>
            <person name="Haridas S."/>
            <person name="Kuo A."/>
            <person name="Mondo S."/>
            <person name="Pangilinan J."/>
            <person name="Riley R."/>
            <person name="Labutti K."/>
            <person name="Andreopoulos B."/>
            <person name="Lipzen A."/>
            <person name="Chen C."/>
            <person name="Yanf M."/>
            <person name="Daum C."/>
            <person name="Ng V."/>
            <person name="Clum A."/>
            <person name="Steindorff A."/>
            <person name="Ohm R."/>
            <person name="Martin F."/>
            <person name="Silar P."/>
            <person name="Natvig D."/>
            <person name="Lalanne C."/>
            <person name="Gautier V."/>
            <person name="Ament-Velasquez S.L."/>
            <person name="Kruys A."/>
            <person name="Hutchinson M.I."/>
            <person name="Powell A.J."/>
            <person name="Barry K."/>
            <person name="Miller A.N."/>
            <person name="Grigoriev I.V."/>
            <person name="Debuchy R."/>
            <person name="Gladieux P."/>
            <person name="Thoren M.H."/>
            <person name="Johannesson H."/>
        </authorList>
    </citation>
    <scope>NUCLEOTIDE SEQUENCE</scope>
    <source>
        <strain evidence="2">SMH2532-1</strain>
    </source>
</reference>
<feature type="compositionally biased region" description="Low complexity" evidence="1">
    <location>
        <begin position="1"/>
        <end position="13"/>
    </location>
</feature>